<dbReference type="SUPFAM" id="SSF56112">
    <property type="entry name" value="Protein kinase-like (PK-like)"/>
    <property type="match status" value="1"/>
</dbReference>
<keyword evidence="5 7" id="KW-1133">Transmembrane helix</keyword>
<evidence type="ECO:0000256" key="1">
    <source>
        <dbReference type="ARBA" id="ARBA00004370"/>
    </source>
</evidence>
<dbReference type="Gene3D" id="3.30.200.20">
    <property type="entry name" value="Phosphorylase Kinase, domain 1"/>
    <property type="match status" value="1"/>
</dbReference>
<evidence type="ECO:0000256" key="3">
    <source>
        <dbReference type="ARBA" id="ARBA00022692"/>
    </source>
</evidence>
<keyword evidence="2" id="KW-0433">Leucine-rich repeat</keyword>
<dbReference type="GO" id="GO:0016020">
    <property type="term" value="C:membrane"/>
    <property type="evidence" value="ECO:0007669"/>
    <property type="project" value="UniProtKB-SubCell"/>
</dbReference>
<dbReference type="AlphaFoldDB" id="A0AAD1YWU6"/>
<keyword evidence="3 7" id="KW-0812">Transmembrane</keyword>
<evidence type="ECO:0000256" key="7">
    <source>
        <dbReference type="SAM" id="Phobius"/>
    </source>
</evidence>
<reference evidence="8" key="1">
    <citation type="submission" date="2023-05" db="EMBL/GenBank/DDBJ databases">
        <authorList>
            <person name="Huff M."/>
        </authorList>
    </citation>
    <scope>NUCLEOTIDE SEQUENCE</scope>
</reference>
<keyword evidence="9" id="KW-1185">Reference proteome</keyword>
<gene>
    <name evidence="8" type="ORF">FPE_LOCUS4645</name>
</gene>
<evidence type="ECO:0000256" key="6">
    <source>
        <dbReference type="ARBA" id="ARBA00023136"/>
    </source>
</evidence>
<protein>
    <submittedName>
        <fullName evidence="8">Uncharacterized protein</fullName>
    </submittedName>
</protein>
<evidence type="ECO:0000256" key="2">
    <source>
        <dbReference type="ARBA" id="ARBA00022614"/>
    </source>
</evidence>
<dbReference type="EMBL" id="OU503037">
    <property type="protein sequence ID" value="CAI9757215.1"/>
    <property type="molecule type" value="Genomic_DNA"/>
</dbReference>
<dbReference type="PANTHER" id="PTHR27008:SF585">
    <property type="entry name" value="PROTEIN KINASE DOMAIN-CONTAINING PROTEIN"/>
    <property type="match status" value="1"/>
</dbReference>
<proteinExistence type="predicted"/>
<organism evidence="8 9">
    <name type="scientific">Fraxinus pennsylvanica</name>
    <dbReference type="NCBI Taxonomy" id="56036"/>
    <lineage>
        <taxon>Eukaryota</taxon>
        <taxon>Viridiplantae</taxon>
        <taxon>Streptophyta</taxon>
        <taxon>Embryophyta</taxon>
        <taxon>Tracheophyta</taxon>
        <taxon>Spermatophyta</taxon>
        <taxon>Magnoliopsida</taxon>
        <taxon>eudicotyledons</taxon>
        <taxon>Gunneridae</taxon>
        <taxon>Pentapetalae</taxon>
        <taxon>asterids</taxon>
        <taxon>lamiids</taxon>
        <taxon>Lamiales</taxon>
        <taxon>Oleaceae</taxon>
        <taxon>Oleeae</taxon>
        <taxon>Fraxinus</taxon>
    </lineage>
</organism>
<dbReference type="InterPro" id="IPR032675">
    <property type="entry name" value="LRR_dom_sf"/>
</dbReference>
<feature type="transmembrane region" description="Helical" evidence="7">
    <location>
        <begin position="68"/>
        <end position="87"/>
    </location>
</feature>
<evidence type="ECO:0000256" key="5">
    <source>
        <dbReference type="ARBA" id="ARBA00022989"/>
    </source>
</evidence>
<name>A0AAD1YWU6_9LAMI</name>
<evidence type="ECO:0000313" key="9">
    <source>
        <dbReference type="Proteomes" id="UP000834106"/>
    </source>
</evidence>
<sequence>MEKLEYLEYFNVSFNELIGEIPNGWPFKNFTSNFFIGNRELCGASQFKIKSCIGNTTRLSSNTKFLKYILPSIAVVLSLAITVVYLIRTHSRNTFLPAPSTSPVTIKRISYYEVLNATNKFGEERLIGRGSIGLMYKGIFSDGMIAAIKDFNLDLEDFGIAKLFTEDQKNSITKTLGTIGYMAPGK</sequence>
<evidence type="ECO:0000313" key="8">
    <source>
        <dbReference type="EMBL" id="CAI9757215.1"/>
    </source>
</evidence>
<keyword evidence="4" id="KW-0677">Repeat</keyword>
<dbReference type="InterPro" id="IPR051809">
    <property type="entry name" value="Plant_receptor-like_S/T_kinase"/>
</dbReference>
<dbReference type="Proteomes" id="UP000834106">
    <property type="component" value="Chromosome 2"/>
</dbReference>
<accession>A0AAD1YWU6</accession>
<evidence type="ECO:0000256" key="4">
    <source>
        <dbReference type="ARBA" id="ARBA00022737"/>
    </source>
</evidence>
<dbReference type="InterPro" id="IPR011009">
    <property type="entry name" value="Kinase-like_dom_sf"/>
</dbReference>
<dbReference type="PANTHER" id="PTHR27008">
    <property type="entry name" value="OS04G0122200 PROTEIN"/>
    <property type="match status" value="1"/>
</dbReference>
<dbReference type="Gene3D" id="3.80.10.10">
    <property type="entry name" value="Ribonuclease Inhibitor"/>
    <property type="match status" value="1"/>
</dbReference>
<comment type="subcellular location">
    <subcellularLocation>
        <location evidence="1">Membrane</location>
    </subcellularLocation>
</comment>
<keyword evidence="6 7" id="KW-0472">Membrane</keyword>